<evidence type="ECO:0000313" key="9">
    <source>
        <dbReference type="EMBL" id="RZO77807.1"/>
    </source>
</evidence>
<evidence type="ECO:0000256" key="3">
    <source>
        <dbReference type="ARBA" id="ARBA00022475"/>
    </source>
</evidence>
<evidence type="ECO:0000259" key="8">
    <source>
        <dbReference type="PROSITE" id="PS50928"/>
    </source>
</evidence>
<accession>A0A520S5Q0</accession>
<keyword evidence="6 7" id="KW-0472">Membrane</keyword>
<dbReference type="SUPFAM" id="SSF161098">
    <property type="entry name" value="MetI-like"/>
    <property type="match status" value="1"/>
</dbReference>
<dbReference type="PANTHER" id="PTHR30043:SF1">
    <property type="entry name" value="ABC TRANSPORT SYSTEM PERMEASE PROTEIN P69"/>
    <property type="match status" value="1"/>
</dbReference>
<dbReference type="Gene3D" id="1.10.3720.10">
    <property type="entry name" value="MetI-like"/>
    <property type="match status" value="1"/>
</dbReference>
<dbReference type="Proteomes" id="UP000316199">
    <property type="component" value="Unassembled WGS sequence"/>
</dbReference>
<feature type="transmembrane region" description="Helical" evidence="7">
    <location>
        <begin position="112"/>
        <end position="131"/>
    </location>
</feature>
<name>A0A520S5Q0_9GAMM</name>
<evidence type="ECO:0000313" key="10">
    <source>
        <dbReference type="Proteomes" id="UP000316199"/>
    </source>
</evidence>
<dbReference type="GO" id="GO:0055085">
    <property type="term" value="P:transmembrane transport"/>
    <property type="evidence" value="ECO:0007669"/>
    <property type="project" value="InterPro"/>
</dbReference>
<feature type="transmembrane region" description="Helical" evidence="7">
    <location>
        <begin position="218"/>
        <end position="239"/>
    </location>
</feature>
<protein>
    <submittedName>
        <fullName evidence="9">ABC transporter permease subunit</fullName>
    </submittedName>
</protein>
<comment type="similarity">
    <text evidence="7">Belongs to the binding-protein-dependent transport system permease family.</text>
</comment>
<comment type="caution">
    <text evidence="9">The sequence shown here is derived from an EMBL/GenBank/DDBJ whole genome shotgun (WGS) entry which is preliminary data.</text>
</comment>
<feature type="transmembrane region" description="Helical" evidence="7">
    <location>
        <begin position="74"/>
        <end position="100"/>
    </location>
</feature>
<proteinExistence type="inferred from homology"/>
<reference evidence="9 10" key="1">
    <citation type="submission" date="2019-02" db="EMBL/GenBank/DDBJ databases">
        <title>Prokaryotic population dynamics and viral predation in marine succession experiment using metagenomics: the confinement effect.</title>
        <authorList>
            <person name="Haro-Moreno J.M."/>
            <person name="Rodriguez-Valera F."/>
            <person name="Lopez-Perez M."/>
        </authorList>
    </citation>
    <scope>NUCLEOTIDE SEQUENCE [LARGE SCALE GENOMIC DNA]</scope>
    <source>
        <strain evidence="9">MED-G157</strain>
    </source>
</reference>
<evidence type="ECO:0000256" key="2">
    <source>
        <dbReference type="ARBA" id="ARBA00022448"/>
    </source>
</evidence>
<evidence type="ECO:0000256" key="5">
    <source>
        <dbReference type="ARBA" id="ARBA00022989"/>
    </source>
</evidence>
<dbReference type="PROSITE" id="PS50928">
    <property type="entry name" value="ABC_TM1"/>
    <property type="match status" value="1"/>
</dbReference>
<evidence type="ECO:0000256" key="7">
    <source>
        <dbReference type="RuleBase" id="RU363032"/>
    </source>
</evidence>
<feature type="domain" description="ABC transmembrane type-1" evidence="8">
    <location>
        <begin position="75"/>
        <end position="268"/>
    </location>
</feature>
<dbReference type="Pfam" id="PF00528">
    <property type="entry name" value="BPD_transp_1"/>
    <property type="match status" value="1"/>
</dbReference>
<comment type="subcellular location">
    <subcellularLocation>
        <location evidence="1 7">Cell membrane</location>
        <topology evidence="1 7">Multi-pass membrane protein</topology>
    </subcellularLocation>
</comment>
<organism evidence="9 10">
    <name type="scientific">OM182 bacterium</name>
    <dbReference type="NCBI Taxonomy" id="2510334"/>
    <lineage>
        <taxon>Bacteria</taxon>
        <taxon>Pseudomonadati</taxon>
        <taxon>Pseudomonadota</taxon>
        <taxon>Gammaproteobacteria</taxon>
        <taxon>OMG group</taxon>
        <taxon>OM182 clade</taxon>
    </lineage>
</organism>
<feature type="transmembrane region" description="Helical" evidence="7">
    <location>
        <begin position="245"/>
        <end position="267"/>
    </location>
</feature>
<evidence type="ECO:0000256" key="6">
    <source>
        <dbReference type="ARBA" id="ARBA00023136"/>
    </source>
</evidence>
<dbReference type="GO" id="GO:0005886">
    <property type="term" value="C:plasma membrane"/>
    <property type="evidence" value="ECO:0007669"/>
    <property type="project" value="UniProtKB-SubCell"/>
</dbReference>
<keyword evidence="5 7" id="KW-1133">Transmembrane helix</keyword>
<feature type="transmembrane region" description="Helical" evidence="7">
    <location>
        <begin position="137"/>
        <end position="160"/>
    </location>
</feature>
<dbReference type="AlphaFoldDB" id="A0A520S5Q0"/>
<evidence type="ECO:0000256" key="1">
    <source>
        <dbReference type="ARBA" id="ARBA00004651"/>
    </source>
</evidence>
<dbReference type="PANTHER" id="PTHR30043">
    <property type="entry name" value="PHOSPHONATES TRANSPORT SYSTEM PERMEASE PROTEIN"/>
    <property type="match status" value="1"/>
</dbReference>
<dbReference type="InterPro" id="IPR035906">
    <property type="entry name" value="MetI-like_sf"/>
</dbReference>
<keyword evidence="2 7" id="KW-0813">Transport</keyword>
<dbReference type="EMBL" id="SHAG01000001">
    <property type="protein sequence ID" value="RZO77807.1"/>
    <property type="molecule type" value="Genomic_DNA"/>
</dbReference>
<keyword evidence="4 7" id="KW-0812">Transmembrane</keyword>
<dbReference type="InterPro" id="IPR000515">
    <property type="entry name" value="MetI-like"/>
</dbReference>
<sequence length="277" mass="30372">MNRASSGQRRMVIITLAIAGVWAANALKLNPIDLVTNNTSIIYDFFSRALSPAMDYESDVPLGTKPLIVKTLSAAWQTILFAAAAMGISLIGGVLFGFLASSSLMIESARGTVKYITVTLYGLVRFLMALIRSIHELLWAVLFLVAFGISELSAVIALALPCTGILAKIFSELIDETSRSAAHAIRGGGGTPIQVYFFVLLPQTIPDLLAYSFYRFECLLRSSAVLGFFGYPTLGFYIAASFENLFYGEVWCYLYTLFLLVAIVDIWSNQIRAELKL</sequence>
<gene>
    <name evidence="9" type="ORF">EVA68_00860</name>
</gene>
<keyword evidence="3" id="KW-1003">Cell membrane</keyword>
<evidence type="ECO:0000256" key="4">
    <source>
        <dbReference type="ARBA" id="ARBA00022692"/>
    </source>
</evidence>